<proteinExistence type="inferred from homology"/>
<keyword evidence="3" id="KW-0201">Cytochrome c-type biogenesis</keyword>
<comment type="subcellular location">
    <subcellularLocation>
        <location evidence="1">Cell envelope</location>
    </subcellularLocation>
</comment>
<dbReference type="KEGG" id="tpla:ElP_29870"/>
<dbReference type="RefSeq" id="WP_145270434.1">
    <property type="nucleotide sequence ID" value="NZ_CP036426.1"/>
</dbReference>
<dbReference type="NCBIfam" id="TIGR02937">
    <property type="entry name" value="sigma70-ECF"/>
    <property type="match status" value="1"/>
</dbReference>
<keyword evidence="4" id="KW-0805">Transcription regulation</keyword>
<dbReference type="GO" id="GO:0016987">
    <property type="term" value="F:sigma factor activity"/>
    <property type="evidence" value="ECO:0007669"/>
    <property type="project" value="UniProtKB-KW"/>
</dbReference>
<name>A0A518H2M6_9BACT</name>
<gene>
    <name evidence="10" type="primary">sigW_3</name>
    <name evidence="10" type="ORF">ElP_29870</name>
</gene>
<dbReference type="GO" id="GO:0006352">
    <property type="term" value="P:DNA-templated transcription initiation"/>
    <property type="evidence" value="ECO:0007669"/>
    <property type="project" value="InterPro"/>
</dbReference>
<evidence type="ECO:0000256" key="7">
    <source>
        <dbReference type="ARBA" id="ARBA00023284"/>
    </source>
</evidence>
<dbReference type="InterPro" id="IPR013766">
    <property type="entry name" value="Thioredoxin_domain"/>
</dbReference>
<dbReference type="GO" id="GO:0030313">
    <property type="term" value="C:cell envelope"/>
    <property type="evidence" value="ECO:0007669"/>
    <property type="project" value="UniProtKB-SubCell"/>
</dbReference>
<feature type="domain" description="Thioredoxin" evidence="9">
    <location>
        <begin position="1060"/>
        <end position="1215"/>
    </location>
</feature>
<evidence type="ECO:0000313" key="11">
    <source>
        <dbReference type="Proteomes" id="UP000317835"/>
    </source>
</evidence>
<organism evidence="10 11">
    <name type="scientific">Tautonia plasticadhaerens</name>
    <dbReference type="NCBI Taxonomy" id="2527974"/>
    <lineage>
        <taxon>Bacteria</taxon>
        <taxon>Pseudomonadati</taxon>
        <taxon>Planctomycetota</taxon>
        <taxon>Planctomycetia</taxon>
        <taxon>Isosphaerales</taxon>
        <taxon>Isosphaeraceae</taxon>
        <taxon>Tautonia</taxon>
    </lineage>
</organism>
<dbReference type="InterPro" id="IPR036249">
    <property type="entry name" value="Thioredoxin-like_sf"/>
</dbReference>
<dbReference type="InterPro" id="IPR007627">
    <property type="entry name" value="RNA_pol_sigma70_r2"/>
</dbReference>
<dbReference type="GO" id="GO:0003677">
    <property type="term" value="F:DNA binding"/>
    <property type="evidence" value="ECO:0007669"/>
    <property type="project" value="InterPro"/>
</dbReference>
<dbReference type="InterPro" id="IPR013249">
    <property type="entry name" value="RNA_pol_sigma70_r4_t2"/>
</dbReference>
<dbReference type="Pfam" id="PF08534">
    <property type="entry name" value="Redoxin"/>
    <property type="match status" value="1"/>
</dbReference>
<dbReference type="InterPro" id="IPR039425">
    <property type="entry name" value="RNA_pol_sigma-70-like"/>
</dbReference>
<dbReference type="GO" id="GO:0016491">
    <property type="term" value="F:oxidoreductase activity"/>
    <property type="evidence" value="ECO:0007669"/>
    <property type="project" value="InterPro"/>
</dbReference>
<dbReference type="SUPFAM" id="SSF88659">
    <property type="entry name" value="Sigma3 and sigma4 domains of RNA polymerase sigma factors"/>
    <property type="match status" value="1"/>
</dbReference>
<dbReference type="PANTHER" id="PTHR43133">
    <property type="entry name" value="RNA POLYMERASE ECF-TYPE SIGMA FACTO"/>
    <property type="match status" value="1"/>
</dbReference>
<dbReference type="GO" id="GO:0017004">
    <property type="term" value="P:cytochrome complex assembly"/>
    <property type="evidence" value="ECO:0007669"/>
    <property type="project" value="UniProtKB-KW"/>
</dbReference>
<evidence type="ECO:0000256" key="6">
    <source>
        <dbReference type="ARBA" id="ARBA00023163"/>
    </source>
</evidence>
<dbReference type="SUPFAM" id="SSF88946">
    <property type="entry name" value="Sigma2 domain of RNA polymerase sigma factors"/>
    <property type="match status" value="1"/>
</dbReference>
<sequence>MSQPSPRTTAEQAFRTLFEVGSASGLGDGPLLGRFVEHQDEIAFEAIVNKHGPMVLGLCRRALRDPRDVEDAFQATFLILARKAGSLRDPDRLGPWLYGVAHRVAVRARADALRRRTRELLIDPEARGQSQSEGADRDDLRRAIDEELARLPEKYRVPVILCDVRGLTRDEAARQLRWPTGTLKRRLATARERLRRRLSRRGLAPSSMTLAAAREAIPAALLRRTIRTSALIAAGKPLAEVTSASGSALVSGVLTGMILANVKAIGIVVLSGFVVAGGALITVARAPRAGALAPPPGAIALAEAPPGGEPAPEDRWPAGVEVRGRVIDHRDRPVRDAEVFLLGEETLTVFAIPEAEGEGFSTSWMRRPELPEGPATASATTDDRGAFSLRRPGSEADRIAVIADEVLLWTVPRSALPRSGDVEVRLPEPGSIEIRCDVPGKPDTQDFQVVSRTFDGVDWESDVLYLRDVGVDNPGRKVVEHLPPARFVVERLNMTDRGGWGLLLTPSERTLLAVDRGGRASASFDRREGRPARGRVRGLDGVKLRYAHVTISYWGPEEEPRPSGEPTRYLTHLDVLPVGPDGTFETPPLPPGSYEFRLDAIRASTPNASRQSADFSGVARLDVPEEGDPGPVELVAEARGPLAAGARPLDDPEEPGLLVRARDEHGAPVDDFDILLYAPQIAPPSAIGEGGRAALTPEELLDWNGGDLVVRSPGFASTIVPLGAIEGRRDVDVTLERGTEVRLTVRDASGRPVPGDLLPLPLLATARHRDSAMMILSYGDQEARDREIERSNLLNVGRSEDGVFAFRLPDDAEEPLTLGISHPELIRFYVEGPVMPSDVLGGRWDVVLPEPATLEVSLRPDTGGGGKSPFAGGSYWVGPMLPGNGDSIPIVESGAFEGDEWRATIRGLAPGRYHLHASTTPREGRDPSRWREAHPGVYREARKLDLEAGRTKSARFEPPPFDRDAWRGDRSATITVEPAGGGSLAGKSYRVWYRLANYDELPVAGGTFDASGRIRIEGVAASGDDPAGGMYTVEVGEVSLEPFRIDREPAEQSVTLRMPPMAGDRAPEGLARDLESGREVFLSEFSGRVVLLEFWATWCGPCREPIERLAALGASRGEDWKDRVAIVAVGIDEDRDVLRRYVTTRGLGSIRHLWSPAPDPEEVPGPEGSDVPRASLSYAIRGVPTAVLIDPEGRIAWRGHPSSVDLEEEIKNLLAPR</sequence>
<evidence type="ECO:0000256" key="3">
    <source>
        <dbReference type="ARBA" id="ARBA00022748"/>
    </source>
</evidence>
<evidence type="ECO:0000313" key="10">
    <source>
        <dbReference type="EMBL" id="QDV35085.1"/>
    </source>
</evidence>
<dbReference type="OrthoDB" id="750178at2"/>
<dbReference type="PROSITE" id="PS51352">
    <property type="entry name" value="THIOREDOXIN_2"/>
    <property type="match status" value="1"/>
</dbReference>
<dbReference type="Gene3D" id="1.10.1740.10">
    <property type="match status" value="1"/>
</dbReference>
<evidence type="ECO:0000259" key="9">
    <source>
        <dbReference type="PROSITE" id="PS51352"/>
    </source>
</evidence>
<dbReference type="Gene3D" id="1.10.10.10">
    <property type="entry name" value="Winged helix-like DNA-binding domain superfamily/Winged helix DNA-binding domain"/>
    <property type="match status" value="1"/>
</dbReference>
<keyword evidence="5" id="KW-0731">Sigma factor</keyword>
<dbReference type="PANTHER" id="PTHR43133:SF51">
    <property type="entry name" value="RNA POLYMERASE SIGMA FACTOR"/>
    <property type="match status" value="1"/>
</dbReference>
<evidence type="ECO:0000256" key="4">
    <source>
        <dbReference type="ARBA" id="ARBA00023015"/>
    </source>
</evidence>
<dbReference type="InterPro" id="IPR013740">
    <property type="entry name" value="Redoxin"/>
</dbReference>
<dbReference type="SUPFAM" id="SSF52833">
    <property type="entry name" value="Thioredoxin-like"/>
    <property type="match status" value="1"/>
</dbReference>
<dbReference type="CDD" id="cd02966">
    <property type="entry name" value="TlpA_like_family"/>
    <property type="match status" value="1"/>
</dbReference>
<dbReference type="Proteomes" id="UP000317835">
    <property type="component" value="Chromosome"/>
</dbReference>
<dbReference type="InterPro" id="IPR014284">
    <property type="entry name" value="RNA_pol_sigma-70_dom"/>
</dbReference>
<evidence type="ECO:0000256" key="8">
    <source>
        <dbReference type="SAM" id="MobiDB-lite"/>
    </source>
</evidence>
<keyword evidence="6" id="KW-0804">Transcription</keyword>
<dbReference type="Pfam" id="PF04542">
    <property type="entry name" value="Sigma70_r2"/>
    <property type="match status" value="1"/>
</dbReference>
<evidence type="ECO:0000256" key="1">
    <source>
        <dbReference type="ARBA" id="ARBA00004196"/>
    </source>
</evidence>
<dbReference type="InterPro" id="IPR013324">
    <property type="entry name" value="RNA_pol_sigma_r3/r4-like"/>
</dbReference>
<protein>
    <submittedName>
        <fullName evidence="10">ECF RNA polymerase sigma factor SigW</fullName>
    </submittedName>
</protein>
<dbReference type="Pfam" id="PF08281">
    <property type="entry name" value="Sigma70_r4_2"/>
    <property type="match status" value="1"/>
</dbReference>
<dbReference type="AlphaFoldDB" id="A0A518H2M6"/>
<comment type="similarity">
    <text evidence="2">Belongs to the sigma-70 factor family. ECF subfamily.</text>
</comment>
<keyword evidence="11" id="KW-1185">Reference proteome</keyword>
<feature type="region of interest" description="Disordered" evidence="8">
    <location>
        <begin position="364"/>
        <end position="385"/>
    </location>
</feature>
<keyword evidence="7" id="KW-0676">Redox-active center</keyword>
<evidence type="ECO:0000256" key="2">
    <source>
        <dbReference type="ARBA" id="ARBA00010641"/>
    </source>
</evidence>
<dbReference type="Gene3D" id="3.40.30.10">
    <property type="entry name" value="Glutaredoxin"/>
    <property type="match status" value="1"/>
</dbReference>
<accession>A0A518H2M6</accession>
<evidence type="ECO:0000256" key="5">
    <source>
        <dbReference type="ARBA" id="ARBA00023082"/>
    </source>
</evidence>
<dbReference type="InterPro" id="IPR036388">
    <property type="entry name" value="WH-like_DNA-bd_sf"/>
</dbReference>
<dbReference type="PROSITE" id="PS00194">
    <property type="entry name" value="THIOREDOXIN_1"/>
    <property type="match status" value="1"/>
</dbReference>
<dbReference type="InterPro" id="IPR017937">
    <property type="entry name" value="Thioredoxin_CS"/>
</dbReference>
<dbReference type="InterPro" id="IPR013325">
    <property type="entry name" value="RNA_pol_sigma_r2"/>
</dbReference>
<dbReference type="EMBL" id="CP036426">
    <property type="protein sequence ID" value="QDV35085.1"/>
    <property type="molecule type" value="Genomic_DNA"/>
</dbReference>
<reference evidence="10 11" key="1">
    <citation type="submission" date="2019-02" db="EMBL/GenBank/DDBJ databases">
        <title>Deep-cultivation of Planctomycetes and their phenomic and genomic characterization uncovers novel biology.</title>
        <authorList>
            <person name="Wiegand S."/>
            <person name="Jogler M."/>
            <person name="Boedeker C."/>
            <person name="Pinto D."/>
            <person name="Vollmers J."/>
            <person name="Rivas-Marin E."/>
            <person name="Kohn T."/>
            <person name="Peeters S.H."/>
            <person name="Heuer A."/>
            <person name="Rast P."/>
            <person name="Oberbeckmann S."/>
            <person name="Bunk B."/>
            <person name="Jeske O."/>
            <person name="Meyerdierks A."/>
            <person name="Storesund J.E."/>
            <person name="Kallscheuer N."/>
            <person name="Luecker S."/>
            <person name="Lage O.M."/>
            <person name="Pohl T."/>
            <person name="Merkel B.J."/>
            <person name="Hornburger P."/>
            <person name="Mueller R.-W."/>
            <person name="Bruemmer F."/>
            <person name="Labrenz M."/>
            <person name="Spormann A.M."/>
            <person name="Op den Camp H."/>
            <person name="Overmann J."/>
            <person name="Amann R."/>
            <person name="Jetten M.S.M."/>
            <person name="Mascher T."/>
            <person name="Medema M.H."/>
            <person name="Devos D.P."/>
            <person name="Kaster A.-K."/>
            <person name="Ovreas L."/>
            <person name="Rohde M."/>
            <person name="Galperin M.Y."/>
            <person name="Jogler C."/>
        </authorList>
    </citation>
    <scope>NUCLEOTIDE SEQUENCE [LARGE SCALE GENOMIC DNA]</scope>
    <source>
        <strain evidence="10 11">ElP</strain>
    </source>
</reference>